<evidence type="ECO:0000256" key="1">
    <source>
        <dbReference type="ARBA" id="ARBA00022829"/>
    </source>
</evidence>
<dbReference type="GO" id="GO:0005694">
    <property type="term" value="C:chromosome"/>
    <property type="evidence" value="ECO:0007669"/>
    <property type="project" value="TreeGrafter"/>
</dbReference>
<organism evidence="4">
    <name type="scientific">marine sediment metagenome</name>
    <dbReference type="NCBI Taxonomy" id="412755"/>
    <lineage>
        <taxon>unclassified sequences</taxon>
        <taxon>metagenomes</taxon>
        <taxon>ecological metagenomes</taxon>
    </lineage>
</organism>
<evidence type="ECO:0000256" key="2">
    <source>
        <dbReference type="SAM" id="MobiDB-lite"/>
    </source>
</evidence>
<accession>A0A0F8W8Q8</accession>
<keyword evidence="1" id="KW-0159">Chromosome partition</keyword>
<dbReference type="Pfam" id="PF02195">
    <property type="entry name" value="ParB_N"/>
    <property type="match status" value="1"/>
</dbReference>
<feature type="non-terminal residue" evidence="4">
    <location>
        <position position="240"/>
    </location>
</feature>
<name>A0A0F8W8Q8_9ZZZZ</name>
<dbReference type="InterPro" id="IPR036086">
    <property type="entry name" value="ParB/Sulfiredoxin_sf"/>
</dbReference>
<evidence type="ECO:0000313" key="4">
    <source>
        <dbReference type="EMBL" id="KKK53202.1"/>
    </source>
</evidence>
<evidence type="ECO:0000259" key="3">
    <source>
        <dbReference type="SMART" id="SM00470"/>
    </source>
</evidence>
<dbReference type="PANTHER" id="PTHR33375:SF1">
    <property type="entry name" value="CHROMOSOME-PARTITIONING PROTEIN PARB-RELATED"/>
    <property type="match status" value="1"/>
</dbReference>
<dbReference type="GO" id="GO:0003677">
    <property type="term" value="F:DNA binding"/>
    <property type="evidence" value="ECO:0007669"/>
    <property type="project" value="InterPro"/>
</dbReference>
<feature type="domain" description="ParB-like N-terminal" evidence="3">
    <location>
        <begin position="8"/>
        <end position="108"/>
    </location>
</feature>
<dbReference type="InterPro" id="IPR041468">
    <property type="entry name" value="HTH_ParB/Spo0J"/>
</dbReference>
<feature type="region of interest" description="Disordered" evidence="2">
    <location>
        <begin position="200"/>
        <end position="224"/>
    </location>
</feature>
<proteinExistence type="predicted"/>
<dbReference type="SMART" id="SM00470">
    <property type="entry name" value="ParB"/>
    <property type="match status" value="1"/>
</dbReference>
<protein>
    <recommendedName>
        <fullName evidence="3">ParB-like N-terminal domain-containing protein</fullName>
    </recommendedName>
</protein>
<reference evidence="4" key="1">
    <citation type="journal article" date="2015" name="Nature">
        <title>Complex archaea that bridge the gap between prokaryotes and eukaryotes.</title>
        <authorList>
            <person name="Spang A."/>
            <person name="Saw J.H."/>
            <person name="Jorgensen S.L."/>
            <person name="Zaremba-Niedzwiedzka K."/>
            <person name="Martijn J."/>
            <person name="Lind A.E."/>
            <person name="van Eijk R."/>
            <person name="Schleper C."/>
            <person name="Guy L."/>
            <person name="Ettema T.J."/>
        </authorList>
    </citation>
    <scope>NUCLEOTIDE SEQUENCE</scope>
</reference>
<dbReference type="Gene3D" id="1.10.10.2830">
    <property type="match status" value="1"/>
</dbReference>
<comment type="caution">
    <text evidence="4">The sequence shown here is derived from an EMBL/GenBank/DDBJ whole genome shotgun (WGS) entry which is preliminary data.</text>
</comment>
<dbReference type="PANTHER" id="PTHR33375">
    <property type="entry name" value="CHROMOSOME-PARTITIONING PROTEIN PARB-RELATED"/>
    <property type="match status" value="1"/>
</dbReference>
<dbReference type="GO" id="GO:0007059">
    <property type="term" value="P:chromosome segregation"/>
    <property type="evidence" value="ECO:0007669"/>
    <property type="project" value="UniProtKB-KW"/>
</dbReference>
<dbReference type="InterPro" id="IPR003115">
    <property type="entry name" value="ParB_N"/>
</dbReference>
<dbReference type="InterPro" id="IPR004437">
    <property type="entry name" value="ParB/RepB/Spo0J"/>
</dbReference>
<dbReference type="NCBIfam" id="TIGR00180">
    <property type="entry name" value="parB_part"/>
    <property type="match status" value="1"/>
</dbReference>
<dbReference type="Gene3D" id="3.90.1530.30">
    <property type="match status" value="1"/>
</dbReference>
<sequence length="240" mass="27201">MTETYGVQEIKLTRIYNDSKFNCRGAILPMDVVDLAKDIEANGLQFPIAVQPAVDVDGDLPDGSDFRIVAGHRRYTAFKVLKRITIPAMIKTGYSELKARLVNLSENLKRVDLNILQEARAVKRLRDFGMIQETIASTLGMSRGWVQVRFKLLDLPKDIQEVAAAGVLNQYQIRQISDLKEPARQYEAVRRIKDARLSGEKNIDVGKKPQEDPFKKKRQSKGSVQDMMDHMIKTIGYGLH</sequence>
<dbReference type="EMBL" id="LAZR01066623">
    <property type="protein sequence ID" value="KKK53202.1"/>
    <property type="molecule type" value="Genomic_DNA"/>
</dbReference>
<dbReference type="SUPFAM" id="SSF110849">
    <property type="entry name" value="ParB/Sulfiredoxin"/>
    <property type="match status" value="1"/>
</dbReference>
<feature type="compositionally biased region" description="Basic and acidic residues" evidence="2">
    <location>
        <begin position="200"/>
        <end position="214"/>
    </location>
</feature>
<dbReference type="AlphaFoldDB" id="A0A0F8W8Q8"/>
<dbReference type="SUPFAM" id="SSF109709">
    <property type="entry name" value="KorB DNA-binding domain-like"/>
    <property type="match status" value="1"/>
</dbReference>
<dbReference type="InterPro" id="IPR050336">
    <property type="entry name" value="Chromosome_partition/occlusion"/>
</dbReference>
<dbReference type="Pfam" id="PF17762">
    <property type="entry name" value="HTH_ParB"/>
    <property type="match status" value="1"/>
</dbReference>
<gene>
    <name evidence="4" type="ORF">LCGC14_3097130</name>
</gene>